<dbReference type="PANTHER" id="PTHR43792:SF1">
    <property type="entry name" value="N-ACETYLTRANSFERASE DOMAIN-CONTAINING PROTEIN"/>
    <property type="match status" value="1"/>
</dbReference>
<accession>A0ABY4ZUB6</accession>
<dbReference type="InterPro" id="IPR000182">
    <property type="entry name" value="GNAT_dom"/>
</dbReference>
<reference evidence="2 3" key="1">
    <citation type="submission" date="2022-04" db="EMBL/GenBank/DDBJ databases">
        <title>Genome sequence of soybean root-associated Caulobacter segnis RL271.</title>
        <authorList>
            <person name="Longley R."/>
            <person name="Bonito G."/>
            <person name="Trigodet F."/>
            <person name="Crosson S."/>
            <person name="Fiebig A."/>
        </authorList>
    </citation>
    <scope>NUCLEOTIDE SEQUENCE [LARGE SCALE GENOMIC DNA]</scope>
    <source>
        <strain evidence="2 3">RL271</strain>
    </source>
</reference>
<dbReference type="InterPro" id="IPR051531">
    <property type="entry name" value="N-acetyltransferase"/>
</dbReference>
<dbReference type="PANTHER" id="PTHR43792">
    <property type="entry name" value="GNAT FAMILY, PUTATIVE (AFU_ORTHOLOGUE AFUA_3G00765)-RELATED-RELATED"/>
    <property type="match status" value="1"/>
</dbReference>
<dbReference type="Proteomes" id="UP001057520">
    <property type="component" value="Chromosome"/>
</dbReference>
<organism evidence="2 3">
    <name type="scientific">Caulobacter segnis</name>
    <dbReference type="NCBI Taxonomy" id="88688"/>
    <lineage>
        <taxon>Bacteria</taxon>
        <taxon>Pseudomonadati</taxon>
        <taxon>Pseudomonadota</taxon>
        <taxon>Alphaproteobacteria</taxon>
        <taxon>Caulobacterales</taxon>
        <taxon>Caulobacteraceae</taxon>
        <taxon>Caulobacter</taxon>
    </lineage>
</organism>
<proteinExistence type="predicted"/>
<dbReference type="Gene3D" id="3.40.630.30">
    <property type="match status" value="1"/>
</dbReference>
<evidence type="ECO:0000259" key="1">
    <source>
        <dbReference type="PROSITE" id="PS51186"/>
    </source>
</evidence>
<evidence type="ECO:0000313" key="2">
    <source>
        <dbReference type="EMBL" id="USQ95607.1"/>
    </source>
</evidence>
<dbReference type="EMBL" id="CP096040">
    <property type="protein sequence ID" value="USQ95607.1"/>
    <property type="molecule type" value="Genomic_DNA"/>
</dbReference>
<feature type="domain" description="N-acetyltransferase" evidence="1">
    <location>
        <begin position="15"/>
        <end position="177"/>
    </location>
</feature>
<sequence>MCVIEERPVIETQRLTLRVPAEADAERVAAFCADHDVARMTTRMPWPYSRAHAQDFVARCGTQDRSRDNTFAIELADEGLVGTIGMFTTAEGQIELGYWIGRPYWGRGYASEATRAALDWARSAWRKRYVVAGHFADNDASGRVLVKAGFLYTGVVEHKPSIARGEPAATRMMVWLA</sequence>
<evidence type="ECO:0000313" key="3">
    <source>
        <dbReference type="Proteomes" id="UP001057520"/>
    </source>
</evidence>
<name>A0ABY4ZUB6_9CAUL</name>
<dbReference type="SUPFAM" id="SSF55729">
    <property type="entry name" value="Acyl-CoA N-acyltransferases (Nat)"/>
    <property type="match status" value="1"/>
</dbReference>
<dbReference type="Pfam" id="PF13302">
    <property type="entry name" value="Acetyltransf_3"/>
    <property type="match status" value="1"/>
</dbReference>
<dbReference type="InterPro" id="IPR016181">
    <property type="entry name" value="Acyl_CoA_acyltransferase"/>
</dbReference>
<dbReference type="PROSITE" id="PS51186">
    <property type="entry name" value="GNAT"/>
    <property type="match status" value="1"/>
</dbReference>
<protein>
    <submittedName>
        <fullName evidence="2">GNAT family N-acetyltransferase</fullName>
    </submittedName>
</protein>
<keyword evidence="3" id="KW-1185">Reference proteome</keyword>
<gene>
    <name evidence="2" type="ORF">MZV50_24195</name>
</gene>